<evidence type="ECO:0000256" key="5">
    <source>
        <dbReference type="ARBA" id="ARBA00023043"/>
    </source>
</evidence>
<dbReference type="SUPFAM" id="SSF144083">
    <property type="entry name" value="Magnesium transport protein CorA, transmembrane region"/>
    <property type="match status" value="1"/>
</dbReference>
<sequence>MGRVDSPKDEVLTTQVANVKVEVKNQDAQKGAEQKGAEQKGAEQKGAEQRSEEDISTQDVMADLTTIPEPRADEPSKSRRLNLRSAVKIGSLIDVQLLINSPDVDPDETDQDSRTALWWAAWSKGAGDNAKVTELLLANDRLDINVADDCARTPLYAASYTGNVEVVELLLAEANLEVNARCNREPYEGSTPLHVAVDRRHKEVVRLLLTRHDIDVNSTDSKGNTPLHMTIAENRIDRSIARQLLAKKDVNPTMENRNGRSLLEAAACFGYSGFVDEMLSSENTLGKNPHRVRQALAMVAAGEGHVQVLKTLLKHTEDLRSGDKFRRTPLHCASENGRLDAVKLLLGLPGIDVHAKDSRDQTPLFLAVRREVTAVEKLFLAHDGAYKTEEPSHSRALLRYAVQTGEVGVVQLLLEGEEGQEIYDNTLDVYGHTLMWSAVEKGDEAMMRKLREWDHTTLHSLVNKGEQASVEGLLKTGYNPDTKNVYGQTALHLAILQNRLKIAKVLIESNANVDCRDASKNTPMRLAVERKSYGIINLLLSKSAHVRSLLANDWLKAYDEKTSKVVLLREEPERRQSIKFIDTDIGTAELQRVTATAEVNRRLFLLPSCLLWQKSHLPHSSMVAKPNELKTLLPESADSEETTFSMLLWFPAGSNHEIGKHFKVPDGGQCRITWTTASTCATYCGTGTPSMDHFSTLPCGWLPDDGVDFIGQFLESLILRWRRLCEQGKDHLATCRLDQLQAKGQRQEIILRLAQDAQTWSDFRKTLTTQMRTATAFVEQYCRLYNKGQHEKYMINYIESRESSIAKRINTLDQKTRDLMQLEFAWVSITEAHRSTSLATSMKRLSWVTFIFLPAMFASSLFGMNVNVLTNDPDWRWALLSTGICITSTMSAWLIFRFFPIELWLEEKVGDRIARLTRSRKDARERIDHTAVTHQEHA</sequence>
<feature type="compositionally biased region" description="Basic and acidic residues" evidence="8">
    <location>
        <begin position="23"/>
        <end position="53"/>
    </location>
</feature>
<evidence type="ECO:0000256" key="9">
    <source>
        <dbReference type="SAM" id="Phobius"/>
    </source>
</evidence>
<reference evidence="11" key="1">
    <citation type="journal article" date="2021" name="BMC Genomics">
        <title>Chromosome-level genome assembly and manually-curated proteome of model necrotroph Parastagonospora nodorum Sn15 reveals a genome-wide trove of candidate effector homologs, and redundancy of virulence-related functions within an accessory chromosome.</title>
        <authorList>
            <person name="Bertazzoni S."/>
            <person name="Jones D.A.B."/>
            <person name="Phan H.T."/>
            <person name="Tan K.-C."/>
            <person name="Hane J.K."/>
        </authorList>
    </citation>
    <scope>NUCLEOTIDE SEQUENCE [LARGE SCALE GENOMIC DNA]</scope>
    <source>
        <strain evidence="11">SN15 / ATCC MYA-4574 / FGSC 10173)</strain>
    </source>
</reference>
<dbReference type="SMART" id="SM00248">
    <property type="entry name" value="ANK"/>
    <property type="match status" value="11"/>
</dbReference>
<evidence type="ECO:0000256" key="4">
    <source>
        <dbReference type="ARBA" id="ARBA00022989"/>
    </source>
</evidence>
<feature type="repeat" description="ANK" evidence="7">
    <location>
        <begin position="325"/>
        <end position="358"/>
    </location>
</feature>
<evidence type="ECO:0000256" key="6">
    <source>
        <dbReference type="ARBA" id="ARBA00023136"/>
    </source>
</evidence>
<feature type="transmembrane region" description="Helical" evidence="9">
    <location>
        <begin position="845"/>
        <end position="863"/>
    </location>
</feature>
<dbReference type="Proteomes" id="UP000663193">
    <property type="component" value="Chromosome 2"/>
</dbReference>
<feature type="region of interest" description="Disordered" evidence="8">
    <location>
        <begin position="23"/>
        <end position="57"/>
    </location>
</feature>
<evidence type="ECO:0000256" key="2">
    <source>
        <dbReference type="ARBA" id="ARBA00022692"/>
    </source>
</evidence>
<evidence type="ECO:0000256" key="8">
    <source>
        <dbReference type="SAM" id="MobiDB-lite"/>
    </source>
</evidence>
<dbReference type="Pfam" id="PF12796">
    <property type="entry name" value="Ank_2"/>
    <property type="match status" value="3"/>
</dbReference>
<dbReference type="Gene3D" id="1.25.40.20">
    <property type="entry name" value="Ankyrin repeat-containing domain"/>
    <property type="match status" value="4"/>
</dbReference>
<dbReference type="PANTHER" id="PTHR24198:SF165">
    <property type="entry name" value="ANKYRIN REPEAT-CONTAINING PROTEIN-RELATED"/>
    <property type="match status" value="1"/>
</dbReference>
<dbReference type="InterPro" id="IPR036770">
    <property type="entry name" value="Ankyrin_rpt-contain_sf"/>
</dbReference>
<dbReference type="PANTHER" id="PTHR24198">
    <property type="entry name" value="ANKYRIN REPEAT AND PROTEIN KINASE DOMAIN-CONTAINING PROTEIN"/>
    <property type="match status" value="1"/>
</dbReference>
<evidence type="ECO:0000313" key="10">
    <source>
        <dbReference type="EMBL" id="QRC91638.1"/>
    </source>
</evidence>
<dbReference type="InterPro" id="IPR002523">
    <property type="entry name" value="MgTranspt_CorA/ZnTranspt_ZntB"/>
</dbReference>
<feature type="transmembrane region" description="Helical" evidence="9">
    <location>
        <begin position="875"/>
        <end position="896"/>
    </location>
</feature>
<keyword evidence="11" id="KW-1185">Reference proteome</keyword>
<dbReference type="PROSITE" id="PS50088">
    <property type="entry name" value="ANK_REPEAT"/>
    <property type="match status" value="3"/>
</dbReference>
<dbReference type="InterPro" id="IPR045863">
    <property type="entry name" value="CorA_TM1_TM2"/>
</dbReference>
<protein>
    <submittedName>
        <fullName evidence="10">Uncharacterized protein</fullName>
    </submittedName>
</protein>
<keyword evidence="4 9" id="KW-1133">Transmembrane helix</keyword>
<dbReference type="OrthoDB" id="195446at2759"/>
<accession>A0A7U2ETB7</accession>
<dbReference type="AlphaFoldDB" id="A0A7U2ETB7"/>
<feature type="repeat" description="ANK" evidence="7">
    <location>
        <begin position="486"/>
        <end position="518"/>
    </location>
</feature>
<evidence type="ECO:0000313" key="11">
    <source>
        <dbReference type="Proteomes" id="UP000663193"/>
    </source>
</evidence>
<evidence type="ECO:0000256" key="3">
    <source>
        <dbReference type="ARBA" id="ARBA00022737"/>
    </source>
</evidence>
<evidence type="ECO:0000256" key="7">
    <source>
        <dbReference type="PROSITE-ProRule" id="PRU00023"/>
    </source>
</evidence>
<evidence type="ECO:0000256" key="1">
    <source>
        <dbReference type="ARBA" id="ARBA00004141"/>
    </source>
</evidence>
<dbReference type="Gene3D" id="1.20.58.340">
    <property type="entry name" value="Magnesium transport protein CorA, transmembrane region"/>
    <property type="match status" value="1"/>
</dbReference>
<keyword evidence="3" id="KW-0677">Repeat</keyword>
<dbReference type="Pfam" id="PF01544">
    <property type="entry name" value="CorA"/>
    <property type="match status" value="1"/>
</dbReference>
<comment type="subcellular location">
    <subcellularLocation>
        <location evidence="1">Membrane</location>
        <topology evidence="1">Multi-pass membrane protein</topology>
    </subcellularLocation>
</comment>
<gene>
    <name evidence="10" type="ORF">JI435_018640</name>
</gene>
<dbReference type="GO" id="GO:0046873">
    <property type="term" value="F:metal ion transmembrane transporter activity"/>
    <property type="evidence" value="ECO:0007669"/>
    <property type="project" value="InterPro"/>
</dbReference>
<dbReference type="EMBL" id="CP069024">
    <property type="protein sequence ID" value="QRC91638.1"/>
    <property type="molecule type" value="Genomic_DNA"/>
</dbReference>
<dbReference type="VEuPathDB" id="FungiDB:JI435_018640"/>
<dbReference type="InterPro" id="IPR002110">
    <property type="entry name" value="Ankyrin_rpt"/>
</dbReference>
<feature type="repeat" description="ANK" evidence="7">
    <location>
        <begin position="188"/>
        <end position="221"/>
    </location>
</feature>
<proteinExistence type="predicted"/>
<keyword evidence="5 7" id="KW-0040">ANK repeat</keyword>
<dbReference type="GO" id="GO:0016020">
    <property type="term" value="C:membrane"/>
    <property type="evidence" value="ECO:0007669"/>
    <property type="project" value="UniProtKB-SubCell"/>
</dbReference>
<organism evidence="10 11">
    <name type="scientific">Phaeosphaeria nodorum (strain SN15 / ATCC MYA-4574 / FGSC 10173)</name>
    <name type="common">Glume blotch fungus</name>
    <name type="synonym">Parastagonospora nodorum</name>
    <dbReference type="NCBI Taxonomy" id="321614"/>
    <lineage>
        <taxon>Eukaryota</taxon>
        <taxon>Fungi</taxon>
        <taxon>Dikarya</taxon>
        <taxon>Ascomycota</taxon>
        <taxon>Pezizomycotina</taxon>
        <taxon>Dothideomycetes</taxon>
        <taxon>Pleosporomycetidae</taxon>
        <taxon>Pleosporales</taxon>
        <taxon>Pleosporineae</taxon>
        <taxon>Phaeosphaeriaceae</taxon>
        <taxon>Parastagonospora</taxon>
    </lineage>
</organism>
<dbReference type="SUPFAM" id="SSF48403">
    <property type="entry name" value="Ankyrin repeat"/>
    <property type="match status" value="2"/>
</dbReference>
<dbReference type="PROSITE" id="PS50297">
    <property type="entry name" value="ANK_REP_REGION"/>
    <property type="match status" value="2"/>
</dbReference>
<keyword evidence="2 9" id="KW-0812">Transmembrane</keyword>
<name>A0A7U2ETB7_PHANO</name>
<keyword evidence="6 9" id="KW-0472">Membrane</keyword>